<keyword evidence="3" id="KW-0804">Transcription</keyword>
<dbReference type="PANTHER" id="PTHR43280">
    <property type="entry name" value="ARAC-FAMILY TRANSCRIPTIONAL REGULATOR"/>
    <property type="match status" value="1"/>
</dbReference>
<keyword evidence="6" id="KW-1185">Reference proteome</keyword>
<dbReference type="InterPro" id="IPR018060">
    <property type="entry name" value="HTH_AraC"/>
</dbReference>
<dbReference type="EMBL" id="FMZB01000001">
    <property type="protein sequence ID" value="SDC07688.1"/>
    <property type="molecule type" value="Genomic_DNA"/>
</dbReference>
<dbReference type="AlphaFoldDB" id="A0A1G6IMG1"/>
<dbReference type="PANTHER" id="PTHR43280:SF34">
    <property type="entry name" value="ARAC-FAMILY TRANSCRIPTIONAL REGULATOR"/>
    <property type="match status" value="1"/>
</dbReference>
<organism evidence="5 6">
    <name type="scientific">Terribacillus halophilus</name>
    <dbReference type="NCBI Taxonomy" id="361279"/>
    <lineage>
        <taxon>Bacteria</taxon>
        <taxon>Bacillati</taxon>
        <taxon>Bacillota</taxon>
        <taxon>Bacilli</taxon>
        <taxon>Bacillales</taxon>
        <taxon>Bacillaceae</taxon>
        <taxon>Terribacillus</taxon>
    </lineage>
</organism>
<dbReference type="RefSeq" id="WP_093725336.1">
    <property type="nucleotide sequence ID" value="NZ_FMZB01000001.1"/>
</dbReference>
<name>A0A1G6IMG1_9BACI</name>
<dbReference type="Proteomes" id="UP000198666">
    <property type="component" value="Unassembled WGS sequence"/>
</dbReference>
<keyword evidence="1" id="KW-0805">Transcription regulation</keyword>
<sequence>MPNECSTVIRLLRQTFPIPVSYQTETALSNDPYLIEGAAGYSFLIPYDDDDTGKSGVLQLGPAPVTEITKDNLIDIGSVAYYMLYQRELDATSMDMPSFEQPLIQAAENRQNILFHHHPFLEEKLFDCIRAGKPDLVKEQLQSFPDELSGTLAKKDALRSRKNLAITAVTLATRAAIDAGLAPELAFTMSDVYIQQIEEKTQTAALVRLQTEALCTFAEKVSDIKAGTYSRKIAHCMHYIYQQLYEDMTLKQLADMLKMNPSYLSTRFKQEVGMPIRTYIQQLRIEEAKLLLRLTDQSLLHIGTLLHFHDQSYFTKVFKKHTGLTPRQFREKT</sequence>
<protein>
    <submittedName>
        <fullName evidence="5">AraC-type DNA-binding protein</fullName>
    </submittedName>
</protein>
<dbReference type="STRING" id="361279.SAMN05421663_101331"/>
<dbReference type="PROSITE" id="PS01124">
    <property type="entry name" value="HTH_ARAC_FAMILY_2"/>
    <property type="match status" value="1"/>
</dbReference>
<dbReference type="InterPro" id="IPR009057">
    <property type="entry name" value="Homeodomain-like_sf"/>
</dbReference>
<dbReference type="GO" id="GO:0003700">
    <property type="term" value="F:DNA-binding transcription factor activity"/>
    <property type="evidence" value="ECO:0007669"/>
    <property type="project" value="InterPro"/>
</dbReference>
<evidence type="ECO:0000256" key="2">
    <source>
        <dbReference type="ARBA" id="ARBA00023125"/>
    </source>
</evidence>
<feature type="domain" description="HTH araC/xylS-type" evidence="4">
    <location>
        <begin position="234"/>
        <end position="332"/>
    </location>
</feature>
<evidence type="ECO:0000313" key="6">
    <source>
        <dbReference type="Proteomes" id="UP000198666"/>
    </source>
</evidence>
<proteinExistence type="predicted"/>
<evidence type="ECO:0000259" key="4">
    <source>
        <dbReference type="PROSITE" id="PS01124"/>
    </source>
</evidence>
<keyword evidence="2 5" id="KW-0238">DNA-binding</keyword>
<accession>A0A1G6IMG1</accession>
<evidence type="ECO:0000313" key="5">
    <source>
        <dbReference type="EMBL" id="SDC07688.1"/>
    </source>
</evidence>
<evidence type="ECO:0000256" key="1">
    <source>
        <dbReference type="ARBA" id="ARBA00023015"/>
    </source>
</evidence>
<reference evidence="6" key="1">
    <citation type="submission" date="2016-10" db="EMBL/GenBank/DDBJ databases">
        <authorList>
            <person name="Varghese N."/>
            <person name="Submissions S."/>
        </authorList>
    </citation>
    <scope>NUCLEOTIDE SEQUENCE [LARGE SCALE GENOMIC DNA]</scope>
    <source>
        <strain evidence="6">DSM 21620</strain>
    </source>
</reference>
<evidence type="ECO:0000256" key="3">
    <source>
        <dbReference type="ARBA" id="ARBA00023163"/>
    </source>
</evidence>
<dbReference type="OrthoDB" id="9802228at2"/>
<dbReference type="GO" id="GO:0043565">
    <property type="term" value="F:sequence-specific DNA binding"/>
    <property type="evidence" value="ECO:0007669"/>
    <property type="project" value="InterPro"/>
</dbReference>
<dbReference type="Gene3D" id="1.10.10.60">
    <property type="entry name" value="Homeodomain-like"/>
    <property type="match status" value="2"/>
</dbReference>
<dbReference type="SUPFAM" id="SSF46689">
    <property type="entry name" value="Homeodomain-like"/>
    <property type="match status" value="2"/>
</dbReference>
<gene>
    <name evidence="5" type="ORF">SAMN05421663_101331</name>
</gene>
<dbReference type="Pfam" id="PF12833">
    <property type="entry name" value="HTH_18"/>
    <property type="match status" value="1"/>
</dbReference>
<dbReference type="SMART" id="SM00342">
    <property type="entry name" value="HTH_ARAC"/>
    <property type="match status" value="1"/>
</dbReference>